<feature type="compositionally biased region" description="Basic and acidic residues" evidence="1">
    <location>
        <begin position="71"/>
        <end position="88"/>
    </location>
</feature>
<keyword evidence="3" id="KW-1185">Reference proteome</keyword>
<evidence type="ECO:0000313" key="2">
    <source>
        <dbReference type="EMBL" id="CEM11395.1"/>
    </source>
</evidence>
<name>A0A0G4FDZ4_VITBC</name>
<accession>A0A0G4FDZ4</accession>
<gene>
    <name evidence="2" type="ORF">Vbra_9068</name>
</gene>
<dbReference type="PhylomeDB" id="A0A0G4FDZ4"/>
<sequence length="483" mass="54813">MNLKPLDEEETADEEQRVLRTAKDLSACQRHRTSPSCSLGYSLKREKKKKRKRCRRLGAGEGSLSLLMDMEEGRSGKGKRPRSDMGEAREMQVDVQGVTEQLQALTVEETLKWIKFEDWNKSWRVYYHERTGCSMELITAIHNKLRSDVAVTDIVLVVNGNEVEADDAMLVSELLPSPCGDEKDTPIIARLRQEVKSYRISEVPQHDATFGLTTKLWEFQVREEPCKENDFDPPTVGDEDAVVEYMQDKLLPKVFDQLHSAGSDCWAQADVRKSKCELEKDVNAVPPHGLRGTPGDICIVPKEYVWFHDNKRRLALPVQDVLKSMSVVIEVKAPGTDLPQELGQVRAEVVLVRRHLAGQGDHRVIGLLTKGKECIMTELVNNRVWQERPLLLHQAANFLIDFLTKEVPFKGAGEEDRDDELDDEEDFEGKDDFKRVVLESRAKTCVARMFEGFQTGRIRLPSGWELTPLSKTEGEKRGACAND</sequence>
<dbReference type="EMBL" id="CDMY01000415">
    <property type="protein sequence ID" value="CEM11395.1"/>
    <property type="molecule type" value="Genomic_DNA"/>
</dbReference>
<dbReference type="VEuPathDB" id="CryptoDB:Vbra_9068"/>
<organism evidence="2 3">
    <name type="scientific">Vitrella brassicaformis (strain CCMP3155)</name>
    <dbReference type="NCBI Taxonomy" id="1169540"/>
    <lineage>
        <taxon>Eukaryota</taxon>
        <taxon>Sar</taxon>
        <taxon>Alveolata</taxon>
        <taxon>Colpodellida</taxon>
        <taxon>Vitrellaceae</taxon>
        <taxon>Vitrella</taxon>
    </lineage>
</organism>
<evidence type="ECO:0000256" key="1">
    <source>
        <dbReference type="SAM" id="MobiDB-lite"/>
    </source>
</evidence>
<dbReference type="AlphaFoldDB" id="A0A0G4FDZ4"/>
<feature type="region of interest" description="Disordered" evidence="1">
    <location>
        <begin position="67"/>
        <end position="88"/>
    </location>
</feature>
<dbReference type="Proteomes" id="UP000041254">
    <property type="component" value="Unassembled WGS sequence"/>
</dbReference>
<evidence type="ECO:0000313" key="3">
    <source>
        <dbReference type="Proteomes" id="UP000041254"/>
    </source>
</evidence>
<reference evidence="2 3" key="1">
    <citation type="submission" date="2014-11" db="EMBL/GenBank/DDBJ databases">
        <authorList>
            <person name="Zhu J."/>
            <person name="Qi W."/>
            <person name="Song R."/>
        </authorList>
    </citation>
    <scope>NUCLEOTIDE SEQUENCE [LARGE SCALE GENOMIC DNA]</scope>
</reference>
<protein>
    <submittedName>
        <fullName evidence="2">Uncharacterized protein</fullName>
    </submittedName>
</protein>
<proteinExistence type="predicted"/>
<dbReference type="InParanoid" id="A0A0G4FDZ4"/>